<gene>
    <name evidence="2" type="ORF">SLNSH_16425</name>
</gene>
<dbReference type="SMART" id="SM00260">
    <property type="entry name" value="CheW"/>
    <property type="match status" value="1"/>
</dbReference>
<dbReference type="InterPro" id="IPR002545">
    <property type="entry name" value="CheW-lke_dom"/>
</dbReference>
<organism evidence="2 3">
    <name type="scientific">Alsobacter soli</name>
    <dbReference type="NCBI Taxonomy" id="2109933"/>
    <lineage>
        <taxon>Bacteria</taxon>
        <taxon>Pseudomonadati</taxon>
        <taxon>Pseudomonadota</taxon>
        <taxon>Alphaproteobacteria</taxon>
        <taxon>Hyphomicrobiales</taxon>
        <taxon>Alsobacteraceae</taxon>
        <taxon>Alsobacter</taxon>
    </lineage>
</organism>
<evidence type="ECO:0000313" key="3">
    <source>
        <dbReference type="Proteomes" id="UP000239772"/>
    </source>
</evidence>
<dbReference type="InterPro" id="IPR036061">
    <property type="entry name" value="CheW-like_dom_sf"/>
</dbReference>
<dbReference type="GO" id="GO:0006935">
    <property type="term" value="P:chemotaxis"/>
    <property type="evidence" value="ECO:0007669"/>
    <property type="project" value="InterPro"/>
</dbReference>
<proteinExistence type="predicted"/>
<accession>A0A2T1HQC4</accession>
<feature type="domain" description="CheW-like" evidence="1">
    <location>
        <begin position="38"/>
        <end position="183"/>
    </location>
</feature>
<dbReference type="Pfam" id="PF01584">
    <property type="entry name" value="CheW"/>
    <property type="match status" value="1"/>
</dbReference>
<dbReference type="OrthoDB" id="7999312at2"/>
<dbReference type="EMBL" id="PVZS01000019">
    <property type="protein sequence ID" value="PSC03861.1"/>
    <property type="molecule type" value="Genomic_DNA"/>
</dbReference>
<dbReference type="PROSITE" id="PS50851">
    <property type="entry name" value="CHEW"/>
    <property type="match status" value="1"/>
</dbReference>
<sequence length="190" mass="19133">MTDEAPLPQSDRRARILDERTRELARRRIGPRAAAAHGEAHLVCSLGRNHVGLPVASVAGVLPAKPCTPVPGAPPAVLGVFGHEGRTATAADLATALGVARAANGDPGGAGVFVMLKGADPRLALRVDSVQTVEPLAASEPAEAMGRDGGSAFAVGYAPLATPSGPAIVTLLDAERLVRSLLSPSPAPGA</sequence>
<dbReference type="RefSeq" id="WP_106338099.1">
    <property type="nucleotide sequence ID" value="NZ_PVZS01000019.1"/>
</dbReference>
<evidence type="ECO:0000259" key="1">
    <source>
        <dbReference type="PROSITE" id="PS50851"/>
    </source>
</evidence>
<dbReference type="AlphaFoldDB" id="A0A2T1HQC4"/>
<dbReference type="Proteomes" id="UP000239772">
    <property type="component" value="Unassembled WGS sequence"/>
</dbReference>
<name>A0A2T1HQC4_9HYPH</name>
<evidence type="ECO:0000313" key="2">
    <source>
        <dbReference type="EMBL" id="PSC03861.1"/>
    </source>
</evidence>
<dbReference type="GO" id="GO:0007165">
    <property type="term" value="P:signal transduction"/>
    <property type="evidence" value="ECO:0007669"/>
    <property type="project" value="InterPro"/>
</dbReference>
<dbReference type="SUPFAM" id="SSF50341">
    <property type="entry name" value="CheW-like"/>
    <property type="match status" value="1"/>
</dbReference>
<keyword evidence="3" id="KW-1185">Reference proteome</keyword>
<dbReference type="Gene3D" id="2.40.50.180">
    <property type="entry name" value="CheA-289, Domain 4"/>
    <property type="match status" value="1"/>
</dbReference>
<reference evidence="3" key="1">
    <citation type="submission" date="2018-03" db="EMBL/GenBank/DDBJ databases">
        <authorList>
            <person name="Sun L."/>
            <person name="Liu H."/>
            <person name="Chen W."/>
            <person name="Huang K."/>
            <person name="Liu W."/>
            <person name="Gao X."/>
        </authorList>
    </citation>
    <scope>NUCLEOTIDE SEQUENCE [LARGE SCALE GENOMIC DNA]</scope>
    <source>
        <strain evidence="3">SH9</strain>
    </source>
</reference>
<comment type="caution">
    <text evidence="2">The sequence shown here is derived from an EMBL/GenBank/DDBJ whole genome shotgun (WGS) entry which is preliminary data.</text>
</comment>
<dbReference type="Gene3D" id="2.30.30.40">
    <property type="entry name" value="SH3 Domains"/>
    <property type="match status" value="1"/>
</dbReference>
<protein>
    <submittedName>
        <fullName evidence="2">Chemotaxis protein CheW</fullName>
    </submittedName>
</protein>